<dbReference type="Proteomes" id="UP000552757">
    <property type="component" value="Unassembled WGS sequence"/>
</dbReference>
<name>A0A7W6DCV2_9SPHN</name>
<protein>
    <submittedName>
        <fullName evidence="1">Uncharacterized protein</fullName>
    </submittedName>
</protein>
<gene>
    <name evidence="1" type="ORF">GGR44_000547</name>
</gene>
<evidence type="ECO:0000313" key="1">
    <source>
        <dbReference type="EMBL" id="MBB3980916.1"/>
    </source>
</evidence>
<keyword evidence="2" id="KW-1185">Reference proteome</keyword>
<evidence type="ECO:0000313" key="2">
    <source>
        <dbReference type="Proteomes" id="UP000552757"/>
    </source>
</evidence>
<comment type="caution">
    <text evidence="1">The sequence shown here is derived from an EMBL/GenBank/DDBJ whole genome shotgun (WGS) entry which is preliminary data.</text>
</comment>
<sequence>MNHITTSVIPAKAGIPLFSCAAPKGSETPAFAGVTEVDHV</sequence>
<dbReference type="AlphaFoldDB" id="A0A7W6DCV2"/>
<proteinExistence type="predicted"/>
<accession>A0A7W6DCV2</accession>
<reference evidence="1 2" key="1">
    <citation type="submission" date="2020-08" db="EMBL/GenBank/DDBJ databases">
        <title>Genomic Encyclopedia of Type Strains, Phase IV (KMG-IV): sequencing the most valuable type-strain genomes for metagenomic binning, comparative biology and taxonomic classification.</title>
        <authorList>
            <person name="Goeker M."/>
        </authorList>
    </citation>
    <scope>NUCLEOTIDE SEQUENCE [LARGE SCALE GENOMIC DNA]</scope>
    <source>
        <strain evidence="1 2">DSM 29348</strain>
    </source>
</reference>
<organism evidence="1 2">
    <name type="scientific">Sphingobium fontiphilum</name>
    <dbReference type="NCBI Taxonomy" id="944425"/>
    <lineage>
        <taxon>Bacteria</taxon>
        <taxon>Pseudomonadati</taxon>
        <taxon>Pseudomonadota</taxon>
        <taxon>Alphaproteobacteria</taxon>
        <taxon>Sphingomonadales</taxon>
        <taxon>Sphingomonadaceae</taxon>
        <taxon>Sphingobium</taxon>
    </lineage>
</organism>
<dbReference type="EMBL" id="JACIEB010000001">
    <property type="protein sequence ID" value="MBB3980916.1"/>
    <property type="molecule type" value="Genomic_DNA"/>
</dbReference>